<dbReference type="EMBL" id="CP003333">
    <property type="protein sequence ID" value="AFL69036.1"/>
    <property type="molecule type" value="Genomic_DNA"/>
</dbReference>
<name>I3XYL2_SULBS</name>
<evidence type="ECO:0000256" key="1">
    <source>
        <dbReference type="SAM" id="Phobius"/>
    </source>
</evidence>
<dbReference type="eggNOG" id="COG2165">
    <property type="taxonomic scope" value="Bacteria"/>
</dbReference>
<keyword evidence="3" id="KW-1185">Reference proteome</keyword>
<dbReference type="PATRIC" id="fig|760154.4.peg.1749"/>
<keyword evidence="1" id="KW-0812">Transmembrane</keyword>
<dbReference type="Proteomes" id="UP000006176">
    <property type="component" value="Chromosome"/>
</dbReference>
<organism evidence="2 3">
    <name type="scientific">Sulfurospirillum barnesii (strain ATCC 700032 / DSM 10660 / SES-3)</name>
    <dbReference type="NCBI Taxonomy" id="760154"/>
    <lineage>
        <taxon>Bacteria</taxon>
        <taxon>Pseudomonadati</taxon>
        <taxon>Campylobacterota</taxon>
        <taxon>Epsilonproteobacteria</taxon>
        <taxon>Campylobacterales</taxon>
        <taxon>Sulfurospirillaceae</taxon>
        <taxon>Sulfurospirillum</taxon>
    </lineage>
</organism>
<proteinExistence type="predicted"/>
<dbReference type="STRING" id="760154.Sulba_1754"/>
<keyword evidence="1" id="KW-1133">Transmembrane helix</keyword>
<dbReference type="InterPro" id="IPR045584">
    <property type="entry name" value="Pilin-like"/>
</dbReference>
<protein>
    <submittedName>
        <fullName evidence="2">Prepilin-type N-terminal cleavage/methylation domain-containing protein</fullName>
    </submittedName>
</protein>
<evidence type="ECO:0000313" key="2">
    <source>
        <dbReference type="EMBL" id="AFL69036.1"/>
    </source>
</evidence>
<dbReference type="HOGENOM" id="CLU_098556_1_0_7"/>
<dbReference type="Gene3D" id="3.30.700.10">
    <property type="entry name" value="Glycoprotein, Type 4 Pilin"/>
    <property type="match status" value="1"/>
</dbReference>
<reference evidence="2 3" key="1">
    <citation type="submission" date="2012-06" db="EMBL/GenBank/DDBJ databases">
        <title>Complete sequence of Sulfurospirillum barnesii SES-3.</title>
        <authorList>
            <consortium name="US DOE Joint Genome Institute"/>
            <person name="Lucas S."/>
            <person name="Han J."/>
            <person name="Lapidus A."/>
            <person name="Cheng J.-F."/>
            <person name="Goodwin L."/>
            <person name="Pitluck S."/>
            <person name="Peters L."/>
            <person name="Ovchinnikova G."/>
            <person name="Lu M."/>
            <person name="Detter J.C."/>
            <person name="Han C."/>
            <person name="Tapia R."/>
            <person name="Land M."/>
            <person name="Hauser L."/>
            <person name="Kyrpides N."/>
            <person name="Ivanova N."/>
            <person name="Pagani I."/>
            <person name="Stolz J."/>
            <person name="Arkin A."/>
            <person name="Dehal P."/>
            <person name="Oremland R."/>
            <person name="Saltikov C."/>
            <person name="Basu P."/>
            <person name="Hollibaugh J."/>
            <person name="Newman D."/>
            <person name="Stolyar S."/>
            <person name="Hazen T."/>
            <person name="Woyke T."/>
        </authorList>
    </citation>
    <scope>NUCLEOTIDE SEQUENCE [LARGE SCALE GENOMIC DNA]</scope>
    <source>
        <strain evidence="3">ATCC 700032 / DSM 10660 / SES-3</strain>
    </source>
</reference>
<dbReference type="KEGG" id="sba:Sulba_1754"/>
<dbReference type="AlphaFoldDB" id="I3XYL2"/>
<dbReference type="NCBIfam" id="TIGR02532">
    <property type="entry name" value="IV_pilin_GFxxxE"/>
    <property type="match status" value="1"/>
</dbReference>
<dbReference type="InterPro" id="IPR012902">
    <property type="entry name" value="N_methyl_site"/>
</dbReference>
<evidence type="ECO:0000313" key="3">
    <source>
        <dbReference type="Proteomes" id="UP000006176"/>
    </source>
</evidence>
<sequence length="228" mass="26140">MSVKKAFTMIELVFVIVIVGILSYMVASSFVRNPLREAADQVVSHIRYTQHLAMQDNHFNSNDANWFQGRWQIRFFQNLSFTNVLPPIKNYDNEWAYSIYSDRPNYTHLPNLTELARNPLNQNQYLSGGYNNTLHVEDEQSMKEMRLKTQFGIQTITFAGGCRGGITHIQFDEIGRPYNSYITNNNPAGEINVGFPRLIINQCRITLSDGTLNIVIAIEPETGYTHIL</sequence>
<accession>I3XYL2</accession>
<feature type="transmembrane region" description="Helical" evidence="1">
    <location>
        <begin position="6"/>
        <end position="27"/>
    </location>
</feature>
<dbReference type="SUPFAM" id="SSF54523">
    <property type="entry name" value="Pili subunits"/>
    <property type="match status" value="1"/>
</dbReference>
<keyword evidence="1" id="KW-0472">Membrane</keyword>
<gene>
    <name evidence="2" type="ordered locus">Sulba_1754</name>
</gene>